<dbReference type="SUPFAM" id="SSF55347">
    <property type="entry name" value="Glyceraldehyde-3-phosphate dehydrogenase-like, C-terminal domain"/>
    <property type="match status" value="1"/>
</dbReference>
<comment type="catalytic activity">
    <reaction evidence="6">
        <text>N-acetyl-L-glutamate 5-semialdehyde + phosphate + NADP(+) = N-acetyl-L-glutamyl 5-phosphate + NADPH + H(+)</text>
        <dbReference type="Rhea" id="RHEA:21588"/>
        <dbReference type="ChEBI" id="CHEBI:15378"/>
        <dbReference type="ChEBI" id="CHEBI:29123"/>
        <dbReference type="ChEBI" id="CHEBI:43474"/>
        <dbReference type="ChEBI" id="CHEBI:57783"/>
        <dbReference type="ChEBI" id="CHEBI:57936"/>
        <dbReference type="ChEBI" id="CHEBI:58349"/>
        <dbReference type="EC" id="1.2.1.38"/>
    </reaction>
</comment>
<sequence length="311" mass="33354">MTQVFIDGSSGTTGLRIRERLEGRQELTLITLPEESRKDPEARRNALNSADVAILCLPDAAAIEAVSLITNPNTIVLDASTAHRTAPGWAYGFPELGSGREEAIRTSRRVAVPGCHASGFIALVSPLVEAGILSPDARLSITSLTGYSGGGKKMIAEYESEGRSPLLDAPRAYALPQHHKHLPEMKALTGLHTLPAFLPIVGDFYSGMLVTVPVFREDLLNGATIEDIRRVYQSRYRGPIVSYRENADESGFLSALSLSGLDRMDVSVFGNEDRILLAARYDNLGKGASGAAVECLNLVIGAAPETGLRLV</sequence>
<dbReference type="PANTHER" id="PTHR32338">
    <property type="entry name" value="N-ACETYL-GAMMA-GLUTAMYL-PHOSPHATE REDUCTASE, CHLOROPLASTIC-RELATED-RELATED"/>
    <property type="match status" value="1"/>
</dbReference>
<gene>
    <name evidence="6 8" type="primary">argC</name>
    <name evidence="8" type="ORF">MESMUL_13550</name>
</gene>
<dbReference type="SUPFAM" id="SSF51735">
    <property type="entry name" value="NAD(P)-binding Rossmann-fold domains"/>
    <property type="match status" value="1"/>
</dbReference>
<dbReference type="InterPro" id="IPR036291">
    <property type="entry name" value="NAD(P)-bd_dom_sf"/>
</dbReference>
<keyword evidence="2 6" id="KW-0055">Arginine biosynthesis</keyword>
<feature type="domain" description="Semialdehyde dehydrogenase NAD-binding" evidence="7">
    <location>
        <begin position="3"/>
        <end position="104"/>
    </location>
</feature>
<dbReference type="Pfam" id="PF01118">
    <property type="entry name" value="Semialdhyde_dh"/>
    <property type="match status" value="1"/>
</dbReference>
<comment type="function">
    <text evidence="6">Catalyzes the NADPH-dependent reduction of N-acetyl-5-glutamyl phosphate to yield N-acetyl-L-glutamate 5-semialdehyde.</text>
</comment>
<comment type="caution">
    <text evidence="8">The sequence shown here is derived from an EMBL/GenBank/DDBJ whole genome shotgun (WGS) entry which is preliminary data.</text>
</comment>
<dbReference type="Gene3D" id="3.40.50.720">
    <property type="entry name" value="NAD(P)-binding Rossmann-like Domain"/>
    <property type="match status" value="1"/>
</dbReference>
<dbReference type="Gene3D" id="3.30.360.10">
    <property type="entry name" value="Dihydrodipicolinate Reductase, domain 2"/>
    <property type="match status" value="1"/>
</dbReference>
<dbReference type="GO" id="GO:0003942">
    <property type="term" value="F:N-acetyl-gamma-glutamyl-phosphate reductase activity"/>
    <property type="evidence" value="ECO:0007669"/>
    <property type="project" value="UniProtKB-UniRule"/>
</dbReference>
<keyword evidence="5 6" id="KW-0560">Oxidoreductase</keyword>
<dbReference type="Proteomes" id="UP000266091">
    <property type="component" value="Unassembled WGS sequence"/>
</dbReference>
<dbReference type="GO" id="GO:0006526">
    <property type="term" value="P:L-arginine biosynthetic process"/>
    <property type="evidence" value="ECO:0007669"/>
    <property type="project" value="UniProtKB-UniRule"/>
</dbReference>
<protein>
    <recommendedName>
        <fullName evidence="6">N-acetyl-gamma-glutamyl-phosphate reductase</fullName>
        <shortName evidence="6">AGPR</shortName>
        <ecNumber evidence="6">1.2.1.38</ecNumber>
    </recommendedName>
    <alternativeName>
        <fullName evidence="6">N-acetyl-glutamate semialdehyde dehydrogenase</fullName>
        <shortName evidence="6">NAGSA dehydrogenase</shortName>
    </alternativeName>
</protein>
<dbReference type="NCBIfam" id="TIGR01851">
    <property type="entry name" value="argC_other"/>
    <property type="match status" value="1"/>
</dbReference>
<evidence type="ECO:0000313" key="9">
    <source>
        <dbReference type="Proteomes" id="UP000266091"/>
    </source>
</evidence>
<dbReference type="InterPro" id="IPR000534">
    <property type="entry name" value="Semialdehyde_DH_NAD-bd"/>
</dbReference>
<dbReference type="PANTHER" id="PTHR32338:SF10">
    <property type="entry name" value="N-ACETYL-GAMMA-GLUTAMYL-PHOSPHATE REDUCTASE, CHLOROPLASTIC-RELATED"/>
    <property type="match status" value="1"/>
</dbReference>
<keyword evidence="3 6" id="KW-0028">Amino-acid biosynthesis</keyword>
<dbReference type="HAMAP" id="MF_01110">
    <property type="entry name" value="ArgC_type2"/>
    <property type="match status" value="1"/>
</dbReference>
<evidence type="ECO:0000256" key="1">
    <source>
        <dbReference type="ARBA" id="ARBA00022490"/>
    </source>
</evidence>
<evidence type="ECO:0000259" key="7">
    <source>
        <dbReference type="SMART" id="SM00859"/>
    </source>
</evidence>
<dbReference type="InterPro" id="IPR010136">
    <property type="entry name" value="AGPR_type-2"/>
</dbReference>
<evidence type="ECO:0000256" key="2">
    <source>
        <dbReference type="ARBA" id="ARBA00022571"/>
    </source>
</evidence>
<keyword evidence="9" id="KW-1185">Reference proteome</keyword>
<dbReference type="EMBL" id="BGZJ01000001">
    <property type="protein sequence ID" value="GBO94001.1"/>
    <property type="molecule type" value="Genomic_DNA"/>
</dbReference>
<dbReference type="CDD" id="cd23935">
    <property type="entry name" value="AGPR_2_C"/>
    <property type="match status" value="1"/>
</dbReference>
<dbReference type="SMART" id="SM00859">
    <property type="entry name" value="Semialdhyde_dh"/>
    <property type="match status" value="1"/>
</dbReference>
<dbReference type="GO" id="GO:0051287">
    <property type="term" value="F:NAD binding"/>
    <property type="evidence" value="ECO:0007669"/>
    <property type="project" value="InterPro"/>
</dbReference>
<evidence type="ECO:0000256" key="6">
    <source>
        <dbReference type="HAMAP-Rule" id="MF_01110"/>
    </source>
</evidence>
<evidence type="ECO:0000256" key="4">
    <source>
        <dbReference type="ARBA" id="ARBA00022857"/>
    </source>
</evidence>
<dbReference type="CDD" id="cd17896">
    <property type="entry name" value="AGPR_2_N"/>
    <property type="match status" value="1"/>
</dbReference>
<dbReference type="Pfam" id="PF22698">
    <property type="entry name" value="Semialdhyde_dhC_1"/>
    <property type="match status" value="1"/>
</dbReference>
<dbReference type="AlphaFoldDB" id="A0A388SF05"/>
<evidence type="ECO:0000256" key="5">
    <source>
        <dbReference type="ARBA" id="ARBA00023002"/>
    </source>
</evidence>
<name>A0A388SF05_9BURK</name>
<dbReference type="InterPro" id="IPR050085">
    <property type="entry name" value="AGPR"/>
</dbReference>
<dbReference type="EC" id="1.2.1.38" evidence="6"/>
<dbReference type="InterPro" id="IPR058924">
    <property type="entry name" value="AGPR_dimerisation_dom"/>
</dbReference>
<dbReference type="UniPathway" id="UPA00068">
    <property type="reaction ID" value="UER00108"/>
</dbReference>
<comment type="pathway">
    <text evidence="6">Amino-acid biosynthesis; L-arginine biosynthesis; N(2)-acetyl-L-ornithine from L-glutamate: step 3/4.</text>
</comment>
<comment type="subcellular location">
    <subcellularLocation>
        <location evidence="6">Cytoplasm</location>
    </subcellularLocation>
</comment>
<dbReference type="OrthoDB" id="9801289at2"/>
<dbReference type="GO" id="GO:0005737">
    <property type="term" value="C:cytoplasm"/>
    <property type="evidence" value="ECO:0007669"/>
    <property type="project" value="UniProtKB-SubCell"/>
</dbReference>
<comment type="similarity">
    <text evidence="6">Belongs to the NAGSA dehydrogenase family. Type 2 subfamily.</text>
</comment>
<organism evidence="8 9">
    <name type="scientific">Mesosutterella multiformis</name>
    <dbReference type="NCBI Taxonomy" id="2259133"/>
    <lineage>
        <taxon>Bacteria</taxon>
        <taxon>Pseudomonadati</taxon>
        <taxon>Pseudomonadota</taxon>
        <taxon>Betaproteobacteria</taxon>
        <taxon>Burkholderiales</taxon>
        <taxon>Sutterellaceae</taxon>
        <taxon>Mesosutterella</taxon>
    </lineage>
</organism>
<evidence type="ECO:0000313" key="8">
    <source>
        <dbReference type="EMBL" id="GBO94001.1"/>
    </source>
</evidence>
<proteinExistence type="inferred from homology"/>
<feature type="active site" evidence="6">
    <location>
        <position position="115"/>
    </location>
</feature>
<accession>A0A388SF05</accession>
<keyword evidence="4 6" id="KW-0521">NADP</keyword>
<dbReference type="RefSeq" id="WP_116270278.1">
    <property type="nucleotide sequence ID" value="NZ_BGZJ01000001.1"/>
</dbReference>
<keyword evidence="1 6" id="KW-0963">Cytoplasm</keyword>
<evidence type="ECO:0000256" key="3">
    <source>
        <dbReference type="ARBA" id="ARBA00022605"/>
    </source>
</evidence>
<reference evidence="8 9" key="1">
    <citation type="journal article" date="2018" name="Int. J. Syst. Evol. Microbiol.">
        <title>Mesosutterella multiformis gen. nov., sp. nov., a member of the family Sutterellaceae and Sutterella megalosphaeroides sp. nov., isolated from human faeces.</title>
        <authorList>
            <person name="Sakamoto M."/>
            <person name="Ikeyama N."/>
            <person name="Kunihiro T."/>
            <person name="Iino T."/>
            <person name="Yuki M."/>
            <person name="Ohkuma M."/>
        </authorList>
    </citation>
    <scope>NUCLEOTIDE SEQUENCE [LARGE SCALE GENOMIC DNA]</scope>
    <source>
        <strain evidence="8 9">4NBBH2</strain>
    </source>
</reference>